<reference evidence="2 3" key="1">
    <citation type="journal article" date="2016" name="Nat. Commun.">
        <title>Thousands of microbial genomes shed light on interconnected biogeochemical processes in an aquifer system.</title>
        <authorList>
            <person name="Anantharaman K."/>
            <person name="Brown C.T."/>
            <person name="Hug L.A."/>
            <person name="Sharon I."/>
            <person name="Castelle C.J."/>
            <person name="Probst A.J."/>
            <person name="Thomas B.C."/>
            <person name="Singh A."/>
            <person name="Wilkins M.J."/>
            <person name="Karaoz U."/>
            <person name="Brodie E.L."/>
            <person name="Williams K.H."/>
            <person name="Hubbard S.S."/>
            <person name="Banfield J.F."/>
        </authorList>
    </citation>
    <scope>NUCLEOTIDE SEQUENCE [LARGE SCALE GENOMIC DNA]</scope>
    <source>
        <strain evidence="3">RIFCSPLOWO2_12_FULL_64_10</strain>
    </source>
</reference>
<name>A0A1F6CLQ6_HANXR</name>
<protein>
    <submittedName>
        <fullName evidence="2">Uncharacterized protein</fullName>
    </submittedName>
</protein>
<feature type="transmembrane region" description="Helical" evidence="1">
    <location>
        <begin position="60"/>
        <end position="79"/>
    </location>
</feature>
<sequence>MIRWLLKGILYVAVFFAFLSLSDLIVPRLERRKDLHIIGMLAGFACGLVRGLCPKGIFTFGATFFLMHIAILPAILRIGRGEDLSAARVFAGAMVGFLLGLRLGKRLKSPPREEGARQGRMD</sequence>
<keyword evidence="1" id="KW-0472">Membrane</keyword>
<dbReference type="AlphaFoldDB" id="A0A1F6CLQ6"/>
<feature type="transmembrane region" description="Helical" evidence="1">
    <location>
        <begin position="9"/>
        <end position="29"/>
    </location>
</feature>
<proteinExistence type="predicted"/>
<comment type="caution">
    <text evidence="2">The sequence shown here is derived from an EMBL/GenBank/DDBJ whole genome shotgun (WGS) entry which is preliminary data.</text>
</comment>
<organism evidence="2 3">
    <name type="scientific">Handelsmanbacteria sp. (strain RIFCSPLOWO2_12_FULL_64_10)</name>
    <dbReference type="NCBI Taxonomy" id="1817868"/>
    <lineage>
        <taxon>Bacteria</taxon>
        <taxon>Candidatus Handelsmaniibacteriota</taxon>
    </lineage>
</organism>
<keyword evidence="1" id="KW-1133">Transmembrane helix</keyword>
<evidence type="ECO:0000313" key="2">
    <source>
        <dbReference type="EMBL" id="OGG50169.1"/>
    </source>
</evidence>
<evidence type="ECO:0000256" key="1">
    <source>
        <dbReference type="SAM" id="Phobius"/>
    </source>
</evidence>
<dbReference type="Proteomes" id="UP000178606">
    <property type="component" value="Unassembled WGS sequence"/>
</dbReference>
<feature type="transmembrane region" description="Helical" evidence="1">
    <location>
        <begin position="35"/>
        <end position="53"/>
    </location>
</feature>
<evidence type="ECO:0000313" key="3">
    <source>
        <dbReference type="Proteomes" id="UP000178606"/>
    </source>
</evidence>
<gene>
    <name evidence="2" type="ORF">A3F84_11975</name>
</gene>
<keyword evidence="1" id="KW-0812">Transmembrane</keyword>
<feature type="transmembrane region" description="Helical" evidence="1">
    <location>
        <begin position="85"/>
        <end position="104"/>
    </location>
</feature>
<dbReference type="EMBL" id="MFKF01000212">
    <property type="protein sequence ID" value="OGG50169.1"/>
    <property type="molecule type" value="Genomic_DNA"/>
</dbReference>
<accession>A0A1F6CLQ6</accession>